<name>A0A154P0N3_DUFNO</name>
<organism evidence="2 3">
    <name type="scientific">Dufourea novaeangliae</name>
    <name type="common">Sweat bee</name>
    <dbReference type="NCBI Taxonomy" id="178035"/>
    <lineage>
        <taxon>Eukaryota</taxon>
        <taxon>Metazoa</taxon>
        <taxon>Ecdysozoa</taxon>
        <taxon>Arthropoda</taxon>
        <taxon>Hexapoda</taxon>
        <taxon>Insecta</taxon>
        <taxon>Pterygota</taxon>
        <taxon>Neoptera</taxon>
        <taxon>Endopterygota</taxon>
        <taxon>Hymenoptera</taxon>
        <taxon>Apocrita</taxon>
        <taxon>Aculeata</taxon>
        <taxon>Apoidea</taxon>
        <taxon>Anthophila</taxon>
        <taxon>Halictidae</taxon>
        <taxon>Rophitinae</taxon>
        <taxon>Dufourea</taxon>
    </lineage>
</organism>
<reference evidence="2 3" key="1">
    <citation type="submission" date="2015-07" db="EMBL/GenBank/DDBJ databases">
        <title>The genome of Dufourea novaeangliae.</title>
        <authorList>
            <person name="Pan H."/>
            <person name="Kapheim K."/>
        </authorList>
    </citation>
    <scope>NUCLEOTIDE SEQUENCE [LARGE SCALE GENOMIC DNA]</scope>
    <source>
        <strain evidence="2">0120121106</strain>
        <tissue evidence="2">Whole body</tissue>
    </source>
</reference>
<feature type="compositionally biased region" description="Polar residues" evidence="1">
    <location>
        <begin position="41"/>
        <end position="52"/>
    </location>
</feature>
<dbReference type="Proteomes" id="UP000076502">
    <property type="component" value="Unassembled WGS sequence"/>
</dbReference>
<evidence type="ECO:0000313" key="3">
    <source>
        <dbReference type="Proteomes" id="UP000076502"/>
    </source>
</evidence>
<keyword evidence="3" id="KW-1185">Reference proteome</keyword>
<evidence type="ECO:0000313" key="2">
    <source>
        <dbReference type="EMBL" id="KZC04700.1"/>
    </source>
</evidence>
<sequence length="229" mass="25057">MISNIQSRFPNVSIYPSNSKHSIFEDIGTLFSVSNSHANGTQEATWNASQSPARRDENKETVGKETPKETVNRRKSTGKQTEKVYGSLQQTDKKRRVSSPTEFLDSLSVGGLSRRDECAGKLIPPEISTVPSRAKRLGVAESVNHTGGFGGQSIVRRKEPFTIIRMSYGANEASQEENAYLPDLAVLSGKRRDGKFQRDEKSGQCIPSVIGPAYRTALPRRSALRGGSG</sequence>
<evidence type="ECO:0000256" key="1">
    <source>
        <dbReference type="SAM" id="MobiDB-lite"/>
    </source>
</evidence>
<dbReference type="AlphaFoldDB" id="A0A154P0N3"/>
<feature type="compositionally biased region" description="Basic and acidic residues" evidence="1">
    <location>
        <begin position="53"/>
        <end position="72"/>
    </location>
</feature>
<gene>
    <name evidence="2" type="ORF">WN55_09499</name>
</gene>
<protein>
    <submittedName>
        <fullName evidence="2">Uncharacterized protein</fullName>
    </submittedName>
</protein>
<feature type="region of interest" description="Disordered" evidence="1">
    <location>
        <begin position="41"/>
        <end position="102"/>
    </location>
</feature>
<accession>A0A154P0N3</accession>
<proteinExistence type="predicted"/>
<dbReference type="EMBL" id="KQ434783">
    <property type="protein sequence ID" value="KZC04700.1"/>
    <property type="molecule type" value="Genomic_DNA"/>
</dbReference>